<dbReference type="PANTHER" id="PTHR10423:SF3">
    <property type="entry name" value="INSULIN-LIKE 3"/>
    <property type="match status" value="1"/>
</dbReference>
<keyword evidence="5" id="KW-0165">Cleavage on pair of basic residues</keyword>
<dbReference type="STRING" id="29139.ENSVURP00010019287"/>
<evidence type="ECO:0000259" key="12">
    <source>
        <dbReference type="SMART" id="SM00078"/>
    </source>
</evidence>
<dbReference type="SUPFAM" id="SSF56994">
    <property type="entry name" value="Insulin-like"/>
    <property type="match status" value="1"/>
</dbReference>
<evidence type="ECO:0000256" key="1">
    <source>
        <dbReference type="ARBA" id="ARBA00004613"/>
    </source>
</evidence>
<feature type="chain" id="PRO_5021193037" description="Insulin-like 3" evidence="11">
    <location>
        <begin position="20"/>
        <end position="136"/>
    </location>
</feature>
<evidence type="ECO:0000256" key="3">
    <source>
        <dbReference type="ARBA" id="ARBA00014427"/>
    </source>
</evidence>
<evidence type="ECO:0000256" key="4">
    <source>
        <dbReference type="ARBA" id="ARBA00022525"/>
    </source>
</evidence>
<keyword evidence="6 11" id="KW-0732">Signal</keyword>
<dbReference type="GO" id="GO:0001664">
    <property type="term" value="F:G protein-coupled receptor binding"/>
    <property type="evidence" value="ECO:0007669"/>
    <property type="project" value="TreeGrafter"/>
</dbReference>
<dbReference type="OMA" id="NPAHHCC"/>
<dbReference type="Proteomes" id="UP000314987">
    <property type="component" value="Unassembled WGS sequence"/>
</dbReference>
<keyword evidence="4" id="KW-0964">Secreted</keyword>
<evidence type="ECO:0000256" key="11">
    <source>
        <dbReference type="SAM" id="SignalP"/>
    </source>
</evidence>
<dbReference type="InterPro" id="IPR043387">
    <property type="entry name" value="INSL3/INSL4"/>
</dbReference>
<dbReference type="PANTHER" id="PTHR10423">
    <property type="entry name" value="INSULIN-LIKE 3"/>
    <property type="match status" value="1"/>
</dbReference>
<sequence length="136" mass="15068">MSHLLSLFLLLLLPARGCSREEPQKLCAHDFIRALVRVCGGPRWAPPEERQGISGDREILQLLQNRPFPGMAPDANTEENLDVGLMLRPGLVADAGGLEPHSGIYRAHRWRRAPSPAKHCCNDGCTKQDLLAFCPH</sequence>
<dbReference type="AlphaFoldDB" id="A0A4X2LEA6"/>
<name>A0A4X2LEA6_VOMUR</name>
<dbReference type="Gene3D" id="1.10.100.10">
    <property type="entry name" value="Insulin-like"/>
    <property type="match status" value="1"/>
</dbReference>
<evidence type="ECO:0000313" key="13">
    <source>
        <dbReference type="Ensembl" id="ENSVURP00010019287.1"/>
    </source>
</evidence>
<dbReference type="InterPro" id="IPR016179">
    <property type="entry name" value="Insulin-like"/>
</dbReference>
<comment type="subcellular location">
    <subcellularLocation>
        <location evidence="1">Secreted</location>
    </subcellularLocation>
</comment>
<organism evidence="13 14">
    <name type="scientific">Vombatus ursinus</name>
    <name type="common">Common wombat</name>
    <dbReference type="NCBI Taxonomy" id="29139"/>
    <lineage>
        <taxon>Eukaryota</taxon>
        <taxon>Metazoa</taxon>
        <taxon>Chordata</taxon>
        <taxon>Craniata</taxon>
        <taxon>Vertebrata</taxon>
        <taxon>Euteleostomi</taxon>
        <taxon>Mammalia</taxon>
        <taxon>Metatheria</taxon>
        <taxon>Diprotodontia</taxon>
        <taxon>Vombatidae</taxon>
        <taxon>Vombatus</taxon>
    </lineage>
</organism>
<accession>A0A4X2LEA6</accession>
<evidence type="ECO:0000313" key="14">
    <source>
        <dbReference type="Proteomes" id="UP000314987"/>
    </source>
</evidence>
<dbReference type="InterPro" id="IPR022353">
    <property type="entry name" value="Insulin_CS"/>
</dbReference>
<dbReference type="GO" id="GO:0005179">
    <property type="term" value="F:hormone activity"/>
    <property type="evidence" value="ECO:0007669"/>
    <property type="project" value="InterPro"/>
</dbReference>
<dbReference type="InterPro" id="IPR036438">
    <property type="entry name" value="Insulin-like_sf"/>
</dbReference>
<dbReference type="GO" id="GO:0005615">
    <property type="term" value="C:extracellular space"/>
    <property type="evidence" value="ECO:0007669"/>
    <property type="project" value="TreeGrafter"/>
</dbReference>
<comment type="similarity">
    <text evidence="2">Belongs to the insulin family.</text>
</comment>
<gene>
    <name evidence="13" type="primary">INSL3</name>
</gene>
<evidence type="ECO:0000256" key="6">
    <source>
        <dbReference type="ARBA" id="ARBA00022729"/>
    </source>
</evidence>
<keyword evidence="14" id="KW-1185">Reference proteome</keyword>
<dbReference type="SMART" id="SM00078">
    <property type="entry name" value="IlGF"/>
    <property type="match status" value="1"/>
</dbReference>
<proteinExistence type="inferred from homology"/>
<dbReference type="Ensembl" id="ENSVURT00010021945.1">
    <property type="protein sequence ID" value="ENSVURP00010019287.1"/>
    <property type="gene ID" value="ENSVURG00010014710.1"/>
</dbReference>
<dbReference type="PROSITE" id="PS00262">
    <property type="entry name" value="INSULIN"/>
    <property type="match status" value="1"/>
</dbReference>
<keyword evidence="7" id="KW-1015">Disulfide bond</keyword>
<feature type="signal peptide" evidence="11">
    <location>
        <begin position="1"/>
        <end position="19"/>
    </location>
</feature>
<comment type="function">
    <text evidence="8">Seems to play a role in testicular function. May be a trophic hormone with a role in testicular descent in fetal life. Is a ligand for LGR8 receptor.</text>
</comment>
<reference evidence="13" key="2">
    <citation type="submission" date="2025-08" db="UniProtKB">
        <authorList>
            <consortium name="Ensembl"/>
        </authorList>
    </citation>
    <scope>IDENTIFICATION</scope>
</reference>
<evidence type="ECO:0000256" key="7">
    <source>
        <dbReference type="ARBA" id="ARBA00023157"/>
    </source>
</evidence>
<feature type="domain" description="Insulin-like" evidence="12">
    <location>
        <begin position="24"/>
        <end position="134"/>
    </location>
</feature>
<evidence type="ECO:0000256" key="5">
    <source>
        <dbReference type="ARBA" id="ARBA00022685"/>
    </source>
</evidence>
<dbReference type="GeneTree" id="ENSGT00940000163613"/>
<reference evidence="14" key="1">
    <citation type="submission" date="2018-12" db="EMBL/GenBank/DDBJ databases">
        <authorList>
            <person name="Yazar S."/>
        </authorList>
    </citation>
    <scope>NUCLEOTIDE SEQUENCE [LARGE SCALE GENOMIC DNA]</scope>
</reference>
<evidence type="ECO:0000256" key="9">
    <source>
        <dbReference type="ARBA" id="ARBA00032209"/>
    </source>
</evidence>
<reference evidence="13" key="3">
    <citation type="submission" date="2025-09" db="UniProtKB">
        <authorList>
            <consortium name="Ensembl"/>
        </authorList>
    </citation>
    <scope>IDENTIFICATION</scope>
</reference>
<evidence type="ECO:0000256" key="10">
    <source>
        <dbReference type="ARBA" id="ARBA00032881"/>
    </source>
</evidence>
<evidence type="ECO:0000256" key="2">
    <source>
        <dbReference type="ARBA" id="ARBA00009034"/>
    </source>
</evidence>
<protein>
    <recommendedName>
        <fullName evidence="3">Insulin-like 3</fullName>
    </recommendedName>
    <alternativeName>
        <fullName evidence="10">Leydig insulin-like peptide</fullName>
    </alternativeName>
    <alternativeName>
        <fullName evidence="9">Relaxin-like factor</fullName>
    </alternativeName>
</protein>
<evidence type="ECO:0000256" key="8">
    <source>
        <dbReference type="ARBA" id="ARBA00025288"/>
    </source>
</evidence>
<dbReference type="GO" id="GO:0007193">
    <property type="term" value="P:adenylate cyclase-inhibiting G protein-coupled receptor signaling pathway"/>
    <property type="evidence" value="ECO:0007669"/>
    <property type="project" value="TreeGrafter"/>
</dbReference>
<dbReference type="SMR" id="A0A4X2LEA6"/>